<keyword evidence="2" id="KW-1185">Reference proteome</keyword>
<evidence type="ECO:0000313" key="1">
    <source>
        <dbReference type="EMBL" id="MDR6240278.1"/>
    </source>
</evidence>
<sequence length="188" mass="21302">MRRTLIYLSIIFLFTSCFQEDDFPSPTQEGANTFGCYINGEQFKTKGNVTVRAASAYLTNTGNLKYISIGGDRAHDETPQSVNLSVYYDNLMAGEREFDLKRSYNGDVTEDGSIVYYKLDSAWASYKIAGTYEFYSNTDYTGKLHISRFDPDNMIISGIFYFDAINSEGEVVKITDGRFDFTYSSLID</sequence>
<comment type="caution">
    <text evidence="1">The sequence shown here is derived from an EMBL/GenBank/DDBJ whole genome shotgun (WGS) entry which is preliminary data.</text>
</comment>
<dbReference type="RefSeq" id="WP_309940177.1">
    <property type="nucleotide sequence ID" value="NZ_AP025305.1"/>
</dbReference>
<reference evidence="1" key="1">
    <citation type="submission" date="2023-07" db="EMBL/GenBank/DDBJ databases">
        <title>Genomic Encyclopedia of Type Strains, Phase IV (KMG-IV): sequencing the most valuable type-strain genomes for metagenomic binning, comparative biology and taxonomic classification.</title>
        <authorList>
            <person name="Goeker M."/>
        </authorList>
    </citation>
    <scope>NUCLEOTIDE SEQUENCE</scope>
    <source>
        <strain evidence="1">DSM 26174</strain>
    </source>
</reference>
<gene>
    <name evidence="1" type="ORF">HNQ88_003344</name>
</gene>
<protein>
    <recommendedName>
        <fullName evidence="3">Lipoprotein</fullName>
    </recommendedName>
</protein>
<accession>A0AAE3XQM2</accession>
<dbReference type="EMBL" id="JAVDQD010000004">
    <property type="protein sequence ID" value="MDR6240278.1"/>
    <property type="molecule type" value="Genomic_DNA"/>
</dbReference>
<proteinExistence type="predicted"/>
<dbReference type="AlphaFoldDB" id="A0AAE3XQM2"/>
<name>A0AAE3XQM2_9BACT</name>
<dbReference type="Proteomes" id="UP001185092">
    <property type="component" value="Unassembled WGS sequence"/>
</dbReference>
<organism evidence="1 2">
    <name type="scientific">Aureibacter tunicatorum</name>
    <dbReference type="NCBI Taxonomy" id="866807"/>
    <lineage>
        <taxon>Bacteria</taxon>
        <taxon>Pseudomonadati</taxon>
        <taxon>Bacteroidota</taxon>
        <taxon>Cytophagia</taxon>
        <taxon>Cytophagales</taxon>
        <taxon>Persicobacteraceae</taxon>
        <taxon>Aureibacter</taxon>
    </lineage>
</organism>
<dbReference type="PROSITE" id="PS51257">
    <property type="entry name" value="PROKAR_LIPOPROTEIN"/>
    <property type="match status" value="1"/>
</dbReference>
<evidence type="ECO:0000313" key="2">
    <source>
        <dbReference type="Proteomes" id="UP001185092"/>
    </source>
</evidence>
<evidence type="ECO:0008006" key="3">
    <source>
        <dbReference type="Google" id="ProtNLM"/>
    </source>
</evidence>